<protein>
    <submittedName>
        <fullName evidence="1">Uncharacterized protein</fullName>
    </submittedName>
</protein>
<gene>
    <name evidence="1" type="ORF">RG47T_1143</name>
</gene>
<dbReference type="OrthoDB" id="636834at2"/>
<dbReference type="RefSeq" id="WP_074488495.1">
    <property type="nucleotide sequence ID" value="NZ_FPAM01000002.1"/>
</dbReference>
<dbReference type="EMBL" id="MPPL01000001">
    <property type="protein sequence ID" value="OKS85697.1"/>
    <property type="molecule type" value="Genomic_DNA"/>
</dbReference>
<proteinExistence type="predicted"/>
<accession>A0A1Q5ZV96</accession>
<dbReference type="AlphaFoldDB" id="A0A1Q5ZV96"/>
<dbReference type="Proteomes" id="UP000186720">
    <property type="component" value="Unassembled WGS sequence"/>
</dbReference>
<organism evidence="1 2">
    <name type="scientific">Mucilaginibacter polytrichastri</name>
    <dbReference type="NCBI Taxonomy" id="1302689"/>
    <lineage>
        <taxon>Bacteria</taxon>
        <taxon>Pseudomonadati</taxon>
        <taxon>Bacteroidota</taxon>
        <taxon>Sphingobacteriia</taxon>
        <taxon>Sphingobacteriales</taxon>
        <taxon>Sphingobacteriaceae</taxon>
        <taxon>Mucilaginibacter</taxon>
    </lineage>
</organism>
<reference evidence="1 2" key="1">
    <citation type="submission" date="2016-11" db="EMBL/GenBank/DDBJ databases">
        <title>Whole Genome Sequencing of Mucilaginibacter polytrichastri RG4-7(T) isolated from the moss sample.</title>
        <authorList>
            <person name="Li Y."/>
        </authorList>
    </citation>
    <scope>NUCLEOTIDE SEQUENCE [LARGE SCALE GENOMIC DNA]</scope>
    <source>
        <strain evidence="1 2">RG4-7</strain>
    </source>
</reference>
<evidence type="ECO:0000313" key="2">
    <source>
        <dbReference type="Proteomes" id="UP000186720"/>
    </source>
</evidence>
<comment type="caution">
    <text evidence="1">The sequence shown here is derived from an EMBL/GenBank/DDBJ whole genome shotgun (WGS) entry which is preliminary data.</text>
</comment>
<sequence>MDTQQNEPLQAGPAANNYDYPLRGLELLADTFLSGQVGEKKANNIKGFEQQLDEEISSLQLLLKTQAFALGREKEIRMLVQRYHLSLTQLLDETLYKSEQQGCRTKIVEGLCNTYIMALEKMVAFINDYFPEHHSPEQRVPLVSLCRQRKELVARLGKVEQKILYHPEEMAAGVLFKRLYRFAASGMPIPFKVRYRDVRYKEELLRRLDEVRWGIEPEALFTPVEQLLIYLNYNSKAFIKLLIRKIMQKISNIEGAEEKRDTLLLYQKAFRHIQPKPGMVLNPNYHSLGKVLNDWFSEEIAYLEKKPNLPAGPLQELPGNSVPESKNTRVLQKVLVKLSSDQAGLILRAADDLRILVARSLSEVFKTIVPHLSTPHSENLSYKGMRTQSYVAEERDKAIAIETLERIIRKIREY</sequence>
<name>A0A1Q5ZV96_9SPHI</name>
<keyword evidence="2" id="KW-1185">Reference proteome</keyword>
<evidence type="ECO:0000313" key="1">
    <source>
        <dbReference type="EMBL" id="OKS85697.1"/>
    </source>
</evidence>